<comment type="caution">
    <text evidence="2">The sequence shown here is derived from an EMBL/GenBank/DDBJ whole genome shotgun (WGS) entry which is preliminary data.</text>
</comment>
<organism evidence="2 3">
    <name type="scientific">Paraburkholderia ginsengiterrae</name>
    <dbReference type="NCBI Taxonomy" id="1462993"/>
    <lineage>
        <taxon>Bacteria</taxon>
        <taxon>Pseudomonadati</taxon>
        <taxon>Pseudomonadota</taxon>
        <taxon>Betaproteobacteria</taxon>
        <taxon>Burkholderiales</taxon>
        <taxon>Burkholderiaceae</taxon>
        <taxon>Paraburkholderia</taxon>
    </lineage>
</organism>
<dbReference type="AlphaFoldDB" id="A0A1A9MWX7"/>
<feature type="chain" id="PRO_5008393240" description="DUF1579 domain-containing protein" evidence="1">
    <location>
        <begin position="24"/>
        <end position="217"/>
    </location>
</feature>
<name>A0A1A9MWX7_9BURK</name>
<evidence type="ECO:0000313" key="2">
    <source>
        <dbReference type="EMBL" id="OAJ52087.1"/>
    </source>
</evidence>
<dbReference type="EMBL" id="LXKA01000382">
    <property type="protein sequence ID" value="OAJ52087.1"/>
    <property type="molecule type" value="Genomic_DNA"/>
</dbReference>
<proteinExistence type="predicted"/>
<sequence length="217" mass="23454">MLKRRHFLGAAFGSVLIPGLAAAQTQTARTGGSGQLGLMPLAATSAAERLNELGPENAAMAAYAGLWDVTETVWDKPGGTPVTTTGLVAERRMIGSYLQEFIRPASDTSSHDIKRIDYLSFQRVEGRWKYVSIEMRAPVGIMPAYSFDRGDAAGVVLVHEPFAIAGGGSEVAGQMLRMNTVITRDGPDRDVKNQHFILSDGAGTVWLAHRYAYTRRG</sequence>
<evidence type="ECO:0000313" key="3">
    <source>
        <dbReference type="Proteomes" id="UP000078116"/>
    </source>
</evidence>
<keyword evidence="1" id="KW-0732">Signal</keyword>
<reference evidence="2 3" key="1">
    <citation type="submission" date="2016-04" db="EMBL/GenBank/DDBJ databases">
        <title>Reclassification of Paraburkholderia panaciterrae (Farh et al. 2015) Dobritsa &amp; Samadpour 2016 as a later homotypic synonym of Paraburkholderia ginsengiterrae (Farh et al. 2015) Dobritsa &amp; Samadpour 2016.</title>
        <authorList>
            <person name="Dobritsa A.P."/>
            <person name="Kutumbaka K."/>
            <person name="Samadpour M."/>
        </authorList>
    </citation>
    <scope>NUCLEOTIDE SEQUENCE [LARGE SCALE GENOMIC DNA]</scope>
    <source>
        <strain evidence="2 3">DCY85</strain>
    </source>
</reference>
<evidence type="ECO:0008006" key="4">
    <source>
        <dbReference type="Google" id="ProtNLM"/>
    </source>
</evidence>
<protein>
    <recommendedName>
        <fullName evidence="4">DUF1579 domain-containing protein</fullName>
    </recommendedName>
</protein>
<dbReference type="STRING" id="1462993.A6V36_18370"/>
<accession>A0A1A9MWX7</accession>
<dbReference type="Proteomes" id="UP000078116">
    <property type="component" value="Unassembled WGS sequence"/>
</dbReference>
<dbReference type="RefSeq" id="WP_157447934.1">
    <property type="nucleotide sequence ID" value="NZ_LXKA01000382.1"/>
</dbReference>
<gene>
    <name evidence="2" type="ORF">A6V37_10550</name>
</gene>
<evidence type="ECO:0000256" key="1">
    <source>
        <dbReference type="SAM" id="SignalP"/>
    </source>
</evidence>
<feature type="signal peptide" evidence="1">
    <location>
        <begin position="1"/>
        <end position="23"/>
    </location>
</feature>
<dbReference type="OrthoDB" id="8781632at2"/>